<keyword evidence="3" id="KW-1185">Reference proteome</keyword>
<dbReference type="RefSeq" id="WP_353862249.1">
    <property type="nucleotide sequence ID" value="NZ_CP088295.1"/>
</dbReference>
<dbReference type="PANTHER" id="PTHR46580:SF2">
    <property type="entry name" value="MAM DOMAIN-CONTAINING PROTEIN"/>
    <property type="match status" value="1"/>
</dbReference>
<feature type="chain" id="PRO_5046997746" evidence="1">
    <location>
        <begin position="26"/>
        <end position="554"/>
    </location>
</feature>
<reference evidence="3" key="1">
    <citation type="submission" date="2021-11" db="EMBL/GenBank/DDBJ databases">
        <title>Cultivation dependent microbiological survey of springs from the worlds oldest radium mine currently devoted to the extraction of radon-saturated water.</title>
        <authorList>
            <person name="Kapinusova G."/>
            <person name="Smrhova T."/>
            <person name="Strejcek M."/>
            <person name="Suman J."/>
            <person name="Jani K."/>
            <person name="Pajer P."/>
            <person name="Uhlik O."/>
        </authorList>
    </citation>
    <scope>NUCLEOTIDE SEQUENCE [LARGE SCALE GENOMIC DNA]</scope>
    <source>
        <strain evidence="3">J379</strain>
    </source>
</reference>
<dbReference type="Proteomes" id="UP001058860">
    <property type="component" value="Chromosome"/>
</dbReference>
<evidence type="ECO:0000313" key="3">
    <source>
        <dbReference type="Proteomes" id="UP001058860"/>
    </source>
</evidence>
<protein>
    <submittedName>
        <fullName evidence="2">VCBS repeat-containing protein</fullName>
    </submittedName>
</protein>
<dbReference type="PANTHER" id="PTHR46580">
    <property type="entry name" value="SENSOR KINASE-RELATED"/>
    <property type="match status" value="1"/>
</dbReference>
<dbReference type="Gene3D" id="2.130.10.130">
    <property type="entry name" value="Integrin alpha, N-terminal"/>
    <property type="match status" value="3"/>
</dbReference>
<keyword evidence="1" id="KW-0732">Signal</keyword>
<evidence type="ECO:0000256" key="1">
    <source>
        <dbReference type="SAM" id="SignalP"/>
    </source>
</evidence>
<dbReference type="SUPFAM" id="SSF69318">
    <property type="entry name" value="Integrin alpha N-terminal domain"/>
    <property type="match status" value="2"/>
</dbReference>
<accession>A0ABY5PAI9</accession>
<feature type="signal peptide" evidence="1">
    <location>
        <begin position="1"/>
        <end position="25"/>
    </location>
</feature>
<name>A0ABY5PAI9_9ACTN</name>
<organism evidence="2 3">
    <name type="scientific">Svornostia abyssi</name>
    <dbReference type="NCBI Taxonomy" id="2898438"/>
    <lineage>
        <taxon>Bacteria</taxon>
        <taxon>Bacillati</taxon>
        <taxon>Actinomycetota</taxon>
        <taxon>Thermoleophilia</taxon>
        <taxon>Solirubrobacterales</taxon>
        <taxon>Baekduiaceae</taxon>
        <taxon>Svornostia</taxon>
    </lineage>
</organism>
<sequence>MSLRSLVAAPAVVLCTLAVSVPAHAAALPARGGATDLAAADLEISAVRAAPAGDVNGDGRSDLAVARDGLSIVLGGTGGRLSTSPGPRVWSFTHSGGLQATFGLAIDGVGDINGDGLDDVLVRWAVWTDTPALTAGYLVFGRRDAGGMTTDLAALTSAQGVRIAREGGLSITGAEAPGDLDGDGREDAAIAWRSPTSGMQGGISVLYGAAAFPSVIKATDPAVQGFSVTGAAGEVELDAIGDFDGDRRPDLLISRNTLYERGGGAWIIRGGPRRSGALQIDTLGSAGVPLRWDAEVPYGFGSKAGGWGDVDGDGRTELVIGSYGVTRVVRGRTLTGEIDLATATGTQVITSYGYSEPVGDLNGDAVPDLALSSANTVLFGRGLGSPFSAPPIFNSGAVALRLLDANGIQGMGDFNGDGRDDLLTATEGRVNGYFGYARGALPAPDTTAPVVSALAASAPSYVIGPCNPGRSMPSLQFSLSELAEVRVTRSGPEPGGSQRFILPTGTQHSFTPARPSAQLPGTYTYRLQGYDAAGNRGPIASVSVRLTWGKWPNC</sequence>
<dbReference type="EMBL" id="CP088295">
    <property type="protein sequence ID" value="UUY01698.1"/>
    <property type="molecule type" value="Genomic_DNA"/>
</dbReference>
<dbReference type="InterPro" id="IPR028994">
    <property type="entry name" value="Integrin_alpha_N"/>
</dbReference>
<evidence type="ECO:0000313" key="2">
    <source>
        <dbReference type="EMBL" id="UUY01698.1"/>
    </source>
</evidence>
<gene>
    <name evidence="2" type="ORF">LRS13_13280</name>
</gene>
<proteinExistence type="predicted"/>